<feature type="domain" description="N-acetyltransferase" evidence="1">
    <location>
        <begin position="144"/>
        <end position="280"/>
    </location>
</feature>
<dbReference type="eggNOG" id="COG3393">
    <property type="taxonomic scope" value="Bacteria"/>
</dbReference>
<name>D2PVR6_KRIFD</name>
<protein>
    <submittedName>
        <fullName evidence="2">GCN5-related N-acetyltransferase</fullName>
    </submittedName>
</protein>
<dbReference type="InterPro" id="IPR013653">
    <property type="entry name" value="GCN5-like_dom"/>
</dbReference>
<dbReference type="RefSeq" id="WP_012923859.1">
    <property type="nucleotide sequence ID" value="NC_013729.1"/>
</dbReference>
<dbReference type="OrthoDB" id="3174529at2"/>
<keyword evidence="2" id="KW-0808">Transferase</keyword>
<evidence type="ECO:0000313" key="2">
    <source>
        <dbReference type="EMBL" id="ADB35306.1"/>
    </source>
</evidence>
<evidence type="ECO:0000259" key="1">
    <source>
        <dbReference type="PROSITE" id="PS51186"/>
    </source>
</evidence>
<reference evidence="2 3" key="2">
    <citation type="journal article" date="2010" name="Stand. Genomic Sci.">
        <title>Complete genome sequence of Kribbella flavida type strain (IFO 14399).</title>
        <authorList>
            <person name="Pukall R."/>
            <person name="Lapidus A."/>
            <person name="Glavina Del Rio T."/>
            <person name="Copeland A."/>
            <person name="Tice H."/>
            <person name="Cheng J.-F."/>
            <person name="Lucas S."/>
            <person name="Chen F."/>
            <person name="Nolan M."/>
            <person name="LaButti K."/>
            <person name="Pati A."/>
            <person name="Ivanova N."/>
            <person name="Mavrommatis K."/>
            <person name="Mikhailova N."/>
            <person name="Pitluck S."/>
            <person name="Bruce D."/>
            <person name="Goodwin L."/>
            <person name="Land M."/>
            <person name="Hauser L."/>
            <person name="Chang Y.-J."/>
            <person name="Jeffries C.D."/>
            <person name="Chen A."/>
            <person name="Palaniappan K."/>
            <person name="Chain P."/>
            <person name="Rohde M."/>
            <person name="Goeker M."/>
            <person name="Bristow J."/>
            <person name="Eisen J.A."/>
            <person name="Markowitz V."/>
            <person name="Hugenholtz P."/>
            <person name="Kyrpides N.C."/>
            <person name="Klenk H.-P."/>
            <person name="Brettin T."/>
        </authorList>
    </citation>
    <scope>NUCLEOTIDE SEQUENCE [LARGE SCALE GENOMIC DNA]</scope>
    <source>
        <strain evidence="3">DSM 17836 / JCM 10339 / NBRC 14399</strain>
    </source>
</reference>
<sequence length="280" mass="30181">MSTPYVRVTGDPGEFKQTVFPFLQRDPVLNTALLSNVEGRVDGLMYDPAPPVFVSVHRDEEVIGAVVCTALRGVMLGDLAVELIPAVLAAVLDSSADPVLVDGTPAVAGAFADQLAAELGRDLTEDRRTRLHELGDFVPLEAPGEARPATMDDLADAARMIGGFGADMGGRLGVEEEERWARGRIGHGQVWLWQHDGRAVSMAGHHGDVFGADRIGPVYTPPAERGRGYAGALTAHLSRHLRANGSRVCLFTDLANPTSNKIYARIGYRPVTDFVRYRLS</sequence>
<dbReference type="PROSITE" id="PS51186">
    <property type="entry name" value="GNAT"/>
    <property type="match status" value="1"/>
</dbReference>
<dbReference type="EMBL" id="CP001736">
    <property type="protein sequence ID" value="ADB35306.1"/>
    <property type="molecule type" value="Genomic_DNA"/>
</dbReference>
<keyword evidence="3" id="KW-1185">Reference proteome</keyword>
<organism evidence="2 3">
    <name type="scientific">Kribbella flavida (strain DSM 17836 / JCM 10339 / NBRC 14399)</name>
    <dbReference type="NCBI Taxonomy" id="479435"/>
    <lineage>
        <taxon>Bacteria</taxon>
        <taxon>Bacillati</taxon>
        <taxon>Actinomycetota</taxon>
        <taxon>Actinomycetes</taxon>
        <taxon>Propionibacteriales</taxon>
        <taxon>Kribbellaceae</taxon>
        <taxon>Kribbella</taxon>
    </lineage>
</organism>
<dbReference type="HOGENOM" id="CLU_064724_2_0_11"/>
<dbReference type="AlphaFoldDB" id="D2PVR6"/>
<dbReference type="KEGG" id="kfl:Kfla_6304"/>
<dbReference type="SUPFAM" id="SSF55729">
    <property type="entry name" value="Acyl-CoA N-acyltransferases (Nat)"/>
    <property type="match status" value="1"/>
</dbReference>
<dbReference type="GO" id="GO:0016747">
    <property type="term" value="F:acyltransferase activity, transferring groups other than amino-acyl groups"/>
    <property type="evidence" value="ECO:0007669"/>
    <property type="project" value="InterPro"/>
</dbReference>
<reference evidence="3" key="1">
    <citation type="submission" date="2009-09" db="EMBL/GenBank/DDBJ databases">
        <title>The complete genome of Kribbella flavida DSM 17836.</title>
        <authorList>
            <consortium name="US DOE Joint Genome Institute (JGI-PGF)"/>
            <person name="Lucas S."/>
            <person name="Copeland A."/>
            <person name="Lapidus A."/>
            <person name="Glavina del Rio T."/>
            <person name="Dalin E."/>
            <person name="Tice H."/>
            <person name="Bruce D."/>
            <person name="Goodwin L."/>
            <person name="Pitluck S."/>
            <person name="Kyrpides N."/>
            <person name="Mavromatis K."/>
            <person name="Ivanova N."/>
            <person name="Saunders E."/>
            <person name="Brettin T."/>
            <person name="Detter J.C."/>
            <person name="Han C."/>
            <person name="Larimer F."/>
            <person name="Land M."/>
            <person name="Hauser L."/>
            <person name="Markowitz V."/>
            <person name="Cheng J.-F."/>
            <person name="Hugenholtz P."/>
            <person name="Woyke T."/>
            <person name="Wu D."/>
            <person name="Pukall R."/>
            <person name="Klenk H.-P."/>
            <person name="Eisen J.A."/>
        </authorList>
    </citation>
    <scope>NUCLEOTIDE SEQUENCE [LARGE SCALE GENOMIC DNA]</scope>
    <source>
        <strain evidence="3">DSM 17836 / JCM 10339 / NBRC 14399</strain>
    </source>
</reference>
<gene>
    <name evidence="2" type="ordered locus">Kfla_6304</name>
</gene>
<proteinExistence type="predicted"/>
<dbReference type="STRING" id="479435.Kfla_6304"/>
<dbReference type="Proteomes" id="UP000007967">
    <property type="component" value="Chromosome"/>
</dbReference>
<dbReference type="Pfam" id="PF08445">
    <property type="entry name" value="FR47"/>
    <property type="match status" value="1"/>
</dbReference>
<dbReference type="CDD" id="cd04301">
    <property type="entry name" value="NAT_SF"/>
    <property type="match status" value="1"/>
</dbReference>
<dbReference type="Gene3D" id="3.40.630.30">
    <property type="match status" value="1"/>
</dbReference>
<accession>D2PVR6</accession>
<dbReference type="InterPro" id="IPR000182">
    <property type="entry name" value="GNAT_dom"/>
</dbReference>
<evidence type="ECO:0000313" key="3">
    <source>
        <dbReference type="Proteomes" id="UP000007967"/>
    </source>
</evidence>
<dbReference type="InterPro" id="IPR016181">
    <property type="entry name" value="Acyl_CoA_acyltransferase"/>
</dbReference>